<name>A0A8X7SEM9_BRACI</name>
<dbReference type="AlphaFoldDB" id="A0A8X7SEM9"/>
<reference evidence="1 2" key="1">
    <citation type="submission" date="2020-02" db="EMBL/GenBank/DDBJ databases">
        <authorList>
            <person name="Ma Q."/>
            <person name="Huang Y."/>
            <person name="Song X."/>
            <person name="Pei D."/>
        </authorList>
    </citation>
    <scope>NUCLEOTIDE SEQUENCE [LARGE SCALE GENOMIC DNA]</scope>
    <source>
        <strain evidence="1">Sxm20200214</strain>
        <tissue evidence="1">Leaf</tissue>
    </source>
</reference>
<dbReference type="EMBL" id="JAAMPC010000007">
    <property type="protein sequence ID" value="KAG2305021.1"/>
    <property type="molecule type" value="Genomic_DNA"/>
</dbReference>
<comment type="caution">
    <text evidence="1">The sequence shown here is derived from an EMBL/GenBank/DDBJ whole genome shotgun (WGS) entry which is preliminary data.</text>
</comment>
<evidence type="ECO:0000313" key="1">
    <source>
        <dbReference type="EMBL" id="KAG2305021.1"/>
    </source>
</evidence>
<gene>
    <name evidence="1" type="ORF">Bca52824_033672</name>
</gene>
<accession>A0A8X7SEM9</accession>
<sequence>MNIFHGVNPQASSHSYDYLYGYGNELWEDMEISSSDVEIIEPPPPEIIDISSTARWPLTLSTLAHETSPWIAMPAWSPRFSLEDLDFSMESIGQSFDPYYEYHYSAMPMESPPTNQEAGTEAVGVDGKFSKKPREDRWWKVLEWDDQNKRNSTRNMGNHGND</sequence>
<organism evidence="1 2">
    <name type="scientific">Brassica carinata</name>
    <name type="common">Ethiopian mustard</name>
    <name type="synonym">Abyssinian cabbage</name>
    <dbReference type="NCBI Taxonomy" id="52824"/>
    <lineage>
        <taxon>Eukaryota</taxon>
        <taxon>Viridiplantae</taxon>
        <taxon>Streptophyta</taxon>
        <taxon>Embryophyta</taxon>
        <taxon>Tracheophyta</taxon>
        <taxon>Spermatophyta</taxon>
        <taxon>Magnoliopsida</taxon>
        <taxon>eudicotyledons</taxon>
        <taxon>Gunneridae</taxon>
        <taxon>Pentapetalae</taxon>
        <taxon>rosids</taxon>
        <taxon>malvids</taxon>
        <taxon>Brassicales</taxon>
        <taxon>Brassicaceae</taxon>
        <taxon>Brassiceae</taxon>
        <taxon>Brassica</taxon>
    </lineage>
</organism>
<protein>
    <submittedName>
        <fullName evidence="1">Uncharacterized protein</fullName>
    </submittedName>
</protein>
<dbReference type="Proteomes" id="UP000886595">
    <property type="component" value="Unassembled WGS sequence"/>
</dbReference>
<proteinExistence type="predicted"/>
<keyword evidence="2" id="KW-1185">Reference proteome</keyword>
<evidence type="ECO:0000313" key="2">
    <source>
        <dbReference type="Proteomes" id="UP000886595"/>
    </source>
</evidence>